<sequence>MVRLGVRVTTQRLGPKVPFTGALGDMRENPPRVLVALSTGAGRGSNNSRAPGLEQSNAKLREMSETQATPRLEATGMTRPHPMKSRMSLAYVRQHLSSCGSRFSMHFSLACVRRVM</sequence>
<dbReference type="HOGENOM" id="CLU_2097089_0_0_1"/>
<proteinExistence type="predicted"/>
<dbReference type="KEGG" id="fvr:FVEG_10259"/>
<name>W7MHI1_GIBM7</name>
<feature type="compositionally biased region" description="Polar residues" evidence="1">
    <location>
        <begin position="44"/>
        <end position="58"/>
    </location>
</feature>
<evidence type="ECO:0000313" key="3">
    <source>
        <dbReference type="Proteomes" id="UP000009096"/>
    </source>
</evidence>
<organism evidence="2 3">
    <name type="scientific">Gibberella moniliformis (strain M3125 / FGSC 7600)</name>
    <name type="common">Maize ear and stalk rot fungus</name>
    <name type="synonym">Fusarium verticillioides</name>
    <dbReference type="NCBI Taxonomy" id="334819"/>
    <lineage>
        <taxon>Eukaryota</taxon>
        <taxon>Fungi</taxon>
        <taxon>Dikarya</taxon>
        <taxon>Ascomycota</taxon>
        <taxon>Pezizomycotina</taxon>
        <taxon>Sordariomycetes</taxon>
        <taxon>Hypocreomycetidae</taxon>
        <taxon>Hypocreales</taxon>
        <taxon>Nectriaceae</taxon>
        <taxon>Fusarium</taxon>
        <taxon>Fusarium fujikuroi species complex</taxon>
    </lineage>
</organism>
<dbReference type="RefSeq" id="XP_018757379.1">
    <property type="nucleotide sequence ID" value="XM_018899329.1"/>
</dbReference>
<dbReference type="AlphaFoldDB" id="W7MHI1"/>
<dbReference type="EMBL" id="CM000586">
    <property type="protein sequence ID" value="EWG51188.1"/>
    <property type="molecule type" value="Genomic_DNA"/>
</dbReference>
<keyword evidence="3" id="KW-1185">Reference proteome</keyword>
<evidence type="ECO:0000313" key="2">
    <source>
        <dbReference type="EMBL" id="EWG51188.1"/>
    </source>
</evidence>
<dbReference type="VEuPathDB" id="FungiDB:FVEG_10259"/>
<feature type="region of interest" description="Disordered" evidence="1">
    <location>
        <begin position="38"/>
        <end position="81"/>
    </location>
</feature>
<dbReference type="EMBL" id="DS022255">
    <property type="protein sequence ID" value="EWG51188.1"/>
    <property type="molecule type" value="Genomic_DNA"/>
</dbReference>
<reference evidence="2 3" key="1">
    <citation type="journal article" date="2010" name="Nature">
        <title>Comparative genomics reveals mobile pathogenicity chromosomes in Fusarium.</title>
        <authorList>
            <person name="Ma L.J."/>
            <person name="van der Does H.C."/>
            <person name="Borkovich K.A."/>
            <person name="Coleman J.J."/>
            <person name="Daboussi M.J."/>
            <person name="Di Pietro A."/>
            <person name="Dufresne M."/>
            <person name="Freitag M."/>
            <person name="Grabherr M."/>
            <person name="Henrissat B."/>
            <person name="Houterman P.M."/>
            <person name="Kang S."/>
            <person name="Shim W.B."/>
            <person name="Woloshuk C."/>
            <person name="Xie X."/>
            <person name="Xu J.R."/>
            <person name="Antoniw J."/>
            <person name="Baker S.E."/>
            <person name="Bluhm B.H."/>
            <person name="Breakspear A."/>
            <person name="Brown D.W."/>
            <person name="Butchko R.A."/>
            <person name="Chapman S."/>
            <person name="Coulson R."/>
            <person name="Coutinho P.M."/>
            <person name="Danchin E.G."/>
            <person name="Diener A."/>
            <person name="Gale L.R."/>
            <person name="Gardiner D.M."/>
            <person name="Goff S."/>
            <person name="Hammond-Kosack K.E."/>
            <person name="Hilburn K."/>
            <person name="Hua-Van A."/>
            <person name="Jonkers W."/>
            <person name="Kazan K."/>
            <person name="Kodira C.D."/>
            <person name="Koehrsen M."/>
            <person name="Kumar L."/>
            <person name="Lee Y.H."/>
            <person name="Li L."/>
            <person name="Manners J.M."/>
            <person name="Miranda-Saavedra D."/>
            <person name="Mukherjee M."/>
            <person name="Park G."/>
            <person name="Park J."/>
            <person name="Park S.Y."/>
            <person name="Proctor R.H."/>
            <person name="Regev A."/>
            <person name="Ruiz-Roldan M.C."/>
            <person name="Sain D."/>
            <person name="Sakthikumar S."/>
            <person name="Sykes S."/>
            <person name="Schwartz D.C."/>
            <person name="Turgeon B.G."/>
            <person name="Wapinski I."/>
            <person name="Yoder O."/>
            <person name="Young S."/>
            <person name="Zeng Q."/>
            <person name="Zhou S."/>
            <person name="Galagan J."/>
            <person name="Cuomo C.A."/>
            <person name="Kistler H.C."/>
            <person name="Rep M."/>
        </authorList>
    </citation>
    <scope>NUCLEOTIDE SEQUENCE [LARGE SCALE GENOMIC DNA]</scope>
    <source>
        <strain evidence="3">M3125 / FGSC 7600</strain>
    </source>
</reference>
<gene>
    <name evidence="2" type="ORF">FVEG_10259</name>
</gene>
<dbReference type="GeneID" id="30067858"/>
<accession>W7MHI1</accession>
<protein>
    <submittedName>
        <fullName evidence="2">Uncharacterized protein</fullName>
    </submittedName>
</protein>
<evidence type="ECO:0000256" key="1">
    <source>
        <dbReference type="SAM" id="MobiDB-lite"/>
    </source>
</evidence>
<dbReference type="Proteomes" id="UP000009096">
    <property type="component" value="Chromosome 9"/>
</dbReference>